<reference evidence="1" key="1">
    <citation type="journal article" date="2023" name="Mol. Biol. Evol.">
        <title>Third-Generation Sequencing Reveals the Adaptive Role of the Epigenome in Three Deep-Sea Polychaetes.</title>
        <authorList>
            <person name="Perez M."/>
            <person name="Aroh O."/>
            <person name="Sun Y."/>
            <person name="Lan Y."/>
            <person name="Juniper S.K."/>
            <person name="Young C.R."/>
            <person name="Angers B."/>
            <person name="Qian P.Y."/>
        </authorList>
    </citation>
    <scope>NUCLEOTIDE SEQUENCE</scope>
    <source>
        <strain evidence="1">P08H-3</strain>
    </source>
</reference>
<protein>
    <recommendedName>
        <fullName evidence="3">Profilin</fullName>
    </recommendedName>
</protein>
<comment type="caution">
    <text evidence="1">The sequence shown here is derived from an EMBL/GenBank/DDBJ whole genome shotgun (WGS) entry which is preliminary data.</text>
</comment>
<dbReference type="Gene3D" id="3.30.450.30">
    <property type="entry name" value="Dynein light chain 2a, cytoplasmic"/>
    <property type="match status" value="1"/>
</dbReference>
<evidence type="ECO:0008006" key="3">
    <source>
        <dbReference type="Google" id="ProtNLM"/>
    </source>
</evidence>
<accession>A0AAD9KFD4</accession>
<dbReference type="InterPro" id="IPR036140">
    <property type="entry name" value="PFN_sf"/>
</dbReference>
<dbReference type="AlphaFoldDB" id="A0AAD9KFD4"/>
<organism evidence="1 2">
    <name type="scientific">Paralvinella palmiformis</name>
    <dbReference type="NCBI Taxonomy" id="53620"/>
    <lineage>
        <taxon>Eukaryota</taxon>
        <taxon>Metazoa</taxon>
        <taxon>Spiralia</taxon>
        <taxon>Lophotrochozoa</taxon>
        <taxon>Annelida</taxon>
        <taxon>Polychaeta</taxon>
        <taxon>Sedentaria</taxon>
        <taxon>Canalipalpata</taxon>
        <taxon>Terebellida</taxon>
        <taxon>Terebelliformia</taxon>
        <taxon>Alvinellidae</taxon>
        <taxon>Paralvinella</taxon>
    </lineage>
</organism>
<keyword evidence="2" id="KW-1185">Reference proteome</keyword>
<dbReference type="SUPFAM" id="SSF55770">
    <property type="entry name" value="Profilin (actin-binding protein)"/>
    <property type="match status" value="1"/>
</dbReference>
<name>A0AAD9KFD4_9ANNE</name>
<sequence length="142" mass="15349">MIIFLQEAVSYDWEQHVLDAMVMPTGKVTKSAIVSFNDGRLRAAAPVQFTPDRKGIKDIICALQGNTSGIAKRGIALKSGTPVYTPGKMDANKAIYGTDGRGGGCSIFKTNQCILIVYYKSEPTAATRLACEVAEYMIDQGH</sequence>
<proteinExistence type="predicted"/>
<evidence type="ECO:0000313" key="1">
    <source>
        <dbReference type="EMBL" id="KAK2170644.1"/>
    </source>
</evidence>
<dbReference type="Pfam" id="PF00235">
    <property type="entry name" value="Profilin"/>
    <property type="match status" value="1"/>
</dbReference>
<dbReference type="GO" id="GO:0003779">
    <property type="term" value="F:actin binding"/>
    <property type="evidence" value="ECO:0007669"/>
    <property type="project" value="InterPro"/>
</dbReference>
<dbReference type="InterPro" id="IPR048278">
    <property type="entry name" value="PFN"/>
</dbReference>
<dbReference type="Proteomes" id="UP001208570">
    <property type="component" value="Unassembled WGS sequence"/>
</dbReference>
<evidence type="ECO:0000313" key="2">
    <source>
        <dbReference type="Proteomes" id="UP001208570"/>
    </source>
</evidence>
<gene>
    <name evidence="1" type="ORF">LSH36_1g01006</name>
</gene>
<dbReference type="EMBL" id="JAODUP010000001">
    <property type="protein sequence ID" value="KAK2170644.1"/>
    <property type="molecule type" value="Genomic_DNA"/>
</dbReference>